<organism evidence="1 2">
    <name type="scientific">Elysia crispata</name>
    <name type="common">lettuce slug</name>
    <dbReference type="NCBI Taxonomy" id="231223"/>
    <lineage>
        <taxon>Eukaryota</taxon>
        <taxon>Metazoa</taxon>
        <taxon>Spiralia</taxon>
        <taxon>Lophotrochozoa</taxon>
        <taxon>Mollusca</taxon>
        <taxon>Gastropoda</taxon>
        <taxon>Heterobranchia</taxon>
        <taxon>Euthyneura</taxon>
        <taxon>Panpulmonata</taxon>
        <taxon>Sacoglossa</taxon>
        <taxon>Placobranchoidea</taxon>
        <taxon>Plakobranchidae</taxon>
        <taxon>Elysia</taxon>
    </lineage>
</organism>
<proteinExistence type="predicted"/>
<gene>
    <name evidence="1" type="ORF">RRG08_010396</name>
</gene>
<dbReference type="AlphaFoldDB" id="A0AAE1BAM6"/>
<name>A0AAE1BAM6_9GAST</name>
<reference evidence="1" key="1">
    <citation type="journal article" date="2023" name="G3 (Bethesda)">
        <title>A reference genome for the long-term kleptoplast-retaining sea slug Elysia crispata morphotype clarki.</title>
        <authorList>
            <person name="Eastman K.E."/>
            <person name="Pendleton A.L."/>
            <person name="Shaikh M.A."/>
            <person name="Suttiyut T."/>
            <person name="Ogas R."/>
            <person name="Tomko P."/>
            <person name="Gavelis G."/>
            <person name="Widhalm J.R."/>
            <person name="Wisecaver J.H."/>
        </authorList>
    </citation>
    <scope>NUCLEOTIDE SEQUENCE</scope>
    <source>
        <strain evidence="1">ECLA1</strain>
    </source>
</reference>
<accession>A0AAE1BAM6</accession>
<protein>
    <submittedName>
        <fullName evidence="1">Uncharacterized protein</fullName>
    </submittedName>
</protein>
<dbReference type="Proteomes" id="UP001283361">
    <property type="component" value="Unassembled WGS sequence"/>
</dbReference>
<evidence type="ECO:0000313" key="2">
    <source>
        <dbReference type="Proteomes" id="UP001283361"/>
    </source>
</evidence>
<evidence type="ECO:0000313" key="1">
    <source>
        <dbReference type="EMBL" id="KAK3802625.1"/>
    </source>
</evidence>
<comment type="caution">
    <text evidence="1">The sequence shown here is derived from an EMBL/GenBank/DDBJ whole genome shotgun (WGS) entry which is preliminary data.</text>
</comment>
<sequence length="91" mass="9972">MRVFRFHNNAAPRSLSSELRSENQNLEYSAGRVGQAGGCLDGVSLRPSPGLVSRVTSLIKTAPQTVQVIRAFVLASRQHEFIVFTFVNSVP</sequence>
<dbReference type="EMBL" id="JAWDGP010000221">
    <property type="protein sequence ID" value="KAK3802625.1"/>
    <property type="molecule type" value="Genomic_DNA"/>
</dbReference>
<keyword evidence="2" id="KW-1185">Reference proteome</keyword>